<dbReference type="PANTHER" id="PTHR45754">
    <property type="entry name" value="METHYLENETETRAHYDROFOLATE REDUCTASE"/>
    <property type="match status" value="1"/>
</dbReference>
<evidence type="ECO:0000256" key="2">
    <source>
        <dbReference type="ARBA" id="ARBA00004777"/>
    </source>
</evidence>
<dbReference type="InterPro" id="IPR003171">
    <property type="entry name" value="Mehydrof_redctse-like"/>
</dbReference>
<dbReference type="EMBL" id="QPMH01000005">
    <property type="protein sequence ID" value="RDD62403.1"/>
    <property type="molecule type" value="Genomic_DNA"/>
</dbReference>
<evidence type="ECO:0000256" key="9">
    <source>
        <dbReference type="ARBA" id="ARBA00023167"/>
    </source>
</evidence>
<reference evidence="13 14" key="1">
    <citation type="submission" date="2018-07" db="EMBL/GenBank/DDBJ databases">
        <title>Venubactetium sediminum gen. nov., sp. nov., isolated from a marine solar saltern.</title>
        <authorList>
            <person name="Wang S."/>
        </authorList>
    </citation>
    <scope>NUCLEOTIDE SEQUENCE [LARGE SCALE GENOMIC DNA]</scope>
    <source>
        <strain evidence="13 14">WD2A32</strain>
    </source>
</reference>
<dbReference type="InterPro" id="IPR029041">
    <property type="entry name" value="FAD-linked_oxidoreductase-like"/>
</dbReference>
<dbReference type="NCBIfam" id="TIGR00676">
    <property type="entry name" value="fadh2"/>
    <property type="match status" value="1"/>
</dbReference>
<comment type="caution">
    <text evidence="13">The sequence shown here is derived from an EMBL/GenBank/DDBJ whole genome shotgun (WGS) entry which is preliminary data.</text>
</comment>
<name>A0A369TAR5_9PROT</name>
<protein>
    <recommendedName>
        <fullName evidence="12">Methylenetetrahydrofolate reductase</fullName>
        <ecNumber evidence="12">1.5.1.54</ecNumber>
    </recommendedName>
</protein>
<dbReference type="Gene3D" id="3.20.20.220">
    <property type="match status" value="1"/>
</dbReference>
<accession>A0A369TAR5</accession>
<evidence type="ECO:0000256" key="7">
    <source>
        <dbReference type="ARBA" id="ARBA00023002"/>
    </source>
</evidence>
<organism evidence="13 14">
    <name type="scientific">Ferruginivarius sediminum</name>
    <dbReference type="NCBI Taxonomy" id="2661937"/>
    <lineage>
        <taxon>Bacteria</taxon>
        <taxon>Pseudomonadati</taxon>
        <taxon>Pseudomonadota</taxon>
        <taxon>Alphaproteobacteria</taxon>
        <taxon>Rhodospirillales</taxon>
        <taxon>Rhodospirillaceae</taxon>
        <taxon>Ferruginivarius</taxon>
    </lineage>
</organism>
<dbReference type="CDD" id="cd00537">
    <property type="entry name" value="MTHFR"/>
    <property type="match status" value="1"/>
</dbReference>
<comment type="similarity">
    <text evidence="3 12">Belongs to the methylenetetrahydrofolate reductase family.</text>
</comment>
<dbReference type="AlphaFoldDB" id="A0A369TAR5"/>
<keyword evidence="6 12" id="KW-0274">FAD</keyword>
<evidence type="ECO:0000313" key="14">
    <source>
        <dbReference type="Proteomes" id="UP000253941"/>
    </source>
</evidence>
<dbReference type="GO" id="GO:0009086">
    <property type="term" value="P:methionine biosynthetic process"/>
    <property type="evidence" value="ECO:0007669"/>
    <property type="project" value="UniProtKB-KW"/>
</dbReference>
<keyword evidence="8" id="KW-0520">NAD</keyword>
<dbReference type="GO" id="GO:0071949">
    <property type="term" value="F:FAD binding"/>
    <property type="evidence" value="ECO:0007669"/>
    <property type="project" value="TreeGrafter"/>
</dbReference>
<evidence type="ECO:0000256" key="4">
    <source>
        <dbReference type="ARBA" id="ARBA00022605"/>
    </source>
</evidence>
<evidence type="ECO:0000256" key="1">
    <source>
        <dbReference type="ARBA" id="ARBA00001974"/>
    </source>
</evidence>
<sequence length="288" mass="31633">MNAPIHLSFEFFPPADQAGEDRLWDTIQKLSPLTPEFLSVTYGAGGTTQERTNRVVRRITTETPNVAAAHLTCVGASQEEIAELARGWWDAGVRSIVALRGDPPRGAGTYRPHPGGYANAAELVAGLKQVADFDISVAAYPEMHPDSPSLEADLDNLKAKVDNGANRAITQYFFEPEMFLRFRDNAVRHGIDVPLIPGIMPVFNFAKVAAFSEDCGTSIPAWMNETFAGLDEDPDTRRLVAASVAADLCQRLQAEGVERFHFYTLNRPELTYAVCRLLGVKPHFEEAA</sequence>
<gene>
    <name evidence="13" type="primary">metF</name>
    <name evidence="13" type="ORF">DRB17_07055</name>
</gene>
<comment type="catalytic activity">
    <reaction evidence="11">
        <text>(6S)-5-methyl-5,6,7,8-tetrahydrofolate + NAD(+) = (6R)-5,10-methylene-5,6,7,8-tetrahydrofolate + NADH + H(+)</text>
        <dbReference type="Rhea" id="RHEA:19821"/>
        <dbReference type="ChEBI" id="CHEBI:15378"/>
        <dbReference type="ChEBI" id="CHEBI:15636"/>
        <dbReference type="ChEBI" id="CHEBI:18608"/>
        <dbReference type="ChEBI" id="CHEBI:57540"/>
        <dbReference type="ChEBI" id="CHEBI:57945"/>
        <dbReference type="EC" id="1.5.1.54"/>
    </reaction>
    <physiologicalReaction direction="right-to-left" evidence="11">
        <dbReference type="Rhea" id="RHEA:19823"/>
    </physiologicalReaction>
</comment>
<keyword evidence="9" id="KW-0486">Methionine biosynthesis</keyword>
<dbReference type="SUPFAM" id="SSF51730">
    <property type="entry name" value="FAD-linked oxidoreductase"/>
    <property type="match status" value="1"/>
</dbReference>
<keyword evidence="5 12" id="KW-0285">Flavoprotein</keyword>
<evidence type="ECO:0000256" key="5">
    <source>
        <dbReference type="ARBA" id="ARBA00022630"/>
    </source>
</evidence>
<dbReference type="PANTHER" id="PTHR45754:SF3">
    <property type="entry name" value="METHYLENETETRAHYDROFOLATE REDUCTASE (NADPH)"/>
    <property type="match status" value="1"/>
</dbReference>
<proteinExistence type="inferred from homology"/>
<comment type="pathway">
    <text evidence="10">Amino-acid biosynthesis; L-methionine biosynthesis via de novo pathway.</text>
</comment>
<keyword evidence="7 12" id="KW-0560">Oxidoreductase</keyword>
<dbReference type="GO" id="GO:0106312">
    <property type="term" value="F:methylenetetrahydrofolate reductase (NADH) activity"/>
    <property type="evidence" value="ECO:0007669"/>
    <property type="project" value="UniProtKB-EC"/>
</dbReference>
<dbReference type="GO" id="GO:0005829">
    <property type="term" value="C:cytosol"/>
    <property type="evidence" value="ECO:0007669"/>
    <property type="project" value="InterPro"/>
</dbReference>
<dbReference type="Pfam" id="PF02219">
    <property type="entry name" value="MTHFR"/>
    <property type="match status" value="1"/>
</dbReference>
<comment type="cofactor">
    <cofactor evidence="1 12">
        <name>FAD</name>
        <dbReference type="ChEBI" id="CHEBI:57692"/>
    </cofactor>
</comment>
<evidence type="ECO:0000256" key="8">
    <source>
        <dbReference type="ARBA" id="ARBA00023027"/>
    </source>
</evidence>
<evidence type="ECO:0000256" key="11">
    <source>
        <dbReference type="ARBA" id="ARBA00048628"/>
    </source>
</evidence>
<dbReference type="EC" id="1.5.1.54" evidence="12"/>
<keyword evidence="14" id="KW-1185">Reference proteome</keyword>
<evidence type="ECO:0000256" key="6">
    <source>
        <dbReference type="ARBA" id="ARBA00022827"/>
    </source>
</evidence>
<dbReference type="GO" id="GO:0035999">
    <property type="term" value="P:tetrahydrofolate interconversion"/>
    <property type="evidence" value="ECO:0007669"/>
    <property type="project" value="UniProtKB-UniPathway"/>
</dbReference>
<dbReference type="RefSeq" id="WP_114581501.1">
    <property type="nucleotide sequence ID" value="NZ_QPMH01000005.1"/>
</dbReference>
<dbReference type="Proteomes" id="UP000253941">
    <property type="component" value="Unassembled WGS sequence"/>
</dbReference>
<dbReference type="InterPro" id="IPR004620">
    <property type="entry name" value="MTHF_reductase_bac"/>
</dbReference>
<evidence type="ECO:0000256" key="12">
    <source>
        <dbReference type="RuleBase" id="RU003862"/>
    </source>
</evidence>
<comment type="pathway">
    <text evidence="2 12">One-carbon metabolism; tetrahydrofolate interconversion.</text>
</comment>
<dbReference type="UniPathway" id="UPA00193"/>
<evidence type="ECO:0000313" key="13">
    <source>
        <dbReference type="EMBL" id="RDD62403.1"/>
    </source>
</evidence>
<evidence type="ECO:0000256" key="10">
    <source>
        <dbReference type="ARBA" id="ARBA00034478"/>
    </source>
</evidence>
<evidence type="ECO:0000256" key="3">
    <source>
        <dbReference type="ARBA" id="ARBA00006743"/>
    </source>
</evidence>
<keyword evidence="4" id="KW-0028">Amino-acid biosynthesis</keyword>